<evidence type="ECO:0000259" key="4">
    <source>
        <dbReference type="Pfam" id="PF02784"/>
    </source>
</evidence>
<keyword evidence="5" id="KW-0456">Lyase</keyword>
<dbReference type="STRING" id="1445510.YC6258_01802"/>
<reference evidence="5 6" key="1">
    <citation type="submission" date="2014-01" db="EMBL/GenBank/DDBJ databases">
        <title>Full genme sequencing of cellulolytic bacterium Gynuella sunshinyii YC6258T gen. nov., sp. nov.</title>
        <authorList>
            <person name="Khan H."/>
            <person name="Chung E.J."/>
            <person name="Chung Y.R."/>
        </authorList>
    </citation>
    <scope>NUCLEOTIDE SEQUENCE [LARGE SCALE GENOMIC DNA]</scope>
    <source>
        <strain evidence="5 6">YC6258</strain>
    </source>
</reference>
<dbReference type="Pfam" id="PF02784">
    <property type="entry name" value="Orn_Arg_deC_N"/>
    <property type="match status" value="1"/>
</dbReference>
<feature type="active site" description="Proton donor" evidence="3">
    <location>
        <position position="344"/>
    </location>
</feature>
<evidence type="ECO:0000256" key="3">
    <source>
        <dbReference type="PIRSR" id="PIRSR600183-50"/>
    </source>
</evidence>
<dbReference type="Gene3D" id="2.40.37.10">
    <property type="entry name" value="Lyase, Ornithine Decarboxylase, Chain A, domain 1"/>
    <property type="match status" value="1"/>
</dbReference>
<dbReference type="InterPro" id="IPR009006">
    <property type="entry name" value="Ala_racemase/Decarboxylase_C"/>
</dbReference>
<dbReference type="PANTHER" id="PTHR43727">
    <property type="entry name" value="DIAMINOPIMELATE DECARBOXYLASE"/>
    <property type="match status" value="1"/>
</dbReference>
<keyword evidence="2 3" id="KW-0663">Pyridoxal phosphate</keyword>
<organism evidence="5 6">
    <name type="scientific">Gynuella sunshinyii YC6258</name>
    <dbReference type="NCBI Taxonomy" id="1445510"/>
    <lineage>
        <taxon>Bacteria</taxon>
        <taxon>Pseudomonadati</taxon>
        <taxon>Pseudomonadota</taxon>
        <taxon>Gammaproteobacteria</taxon>
        <taxon>Oceanospirillales</taxon>
        <taxon>Saccharospirillaceae</taxon>
        <taxon>Gynuella</taxon>
    </lineage>
</organism>
<dbReference type="OrthoDB" id="9802147at2"/>
<comment type="cofactor">
    <cofactor evidence="1 3">
        <name>pyridoxal 5'-phosphate</name>
        <dbReference type="ChEBI" id="CHEBI:597326"/>
    </cofactor>
</comment>
<keyword evidence="6" id="KW-1185">Reference proteome</keyword>
<gene>
    <name evidence="5" type="ORF">YC6258_01802</name>
</gene>
<name>A0A0C5VHW4_9GAMM</name>
<evidence type="ECO:0000313" key="6">
    <source>
        <dbReference type="Proteomes" id="UP000032266"/>
    </source>
</evidence>
<dbReference type="GO" id="GO:0009089">
    <property type="term" value="P:lysine biosynthetic process via diaminopimelate"/>
    <property type="evidence" value="ECO:0007669"/>
    <property type="project" value="TreeGrafter"/>
</dbReference>
<dbReference type="EMBL" id="CP007142">
    <property type="protein sequence ID" value="AJQ93846.1"/>
    <property type="molecule type" value="Genomic_DNA"/>
</dbReference>
<evidence type="ECO:0000313" key="5">
    <source>
        <dbReference type="EMBL" id="AJQ93846.1"/>
    </source>
</evidence>
<dbReference type="SUPFAM" id="SSF50621">
    <property type="entry name" value="Alanine racemase C-terminal domain-like"/>
    <property type="match status" value="1"/>
</dbReference>
<dbReference type="InterPro" id="IPR022644">
    <property type="entry name" value="De-COase2_N"/>
</dbReference>
<dbReference type="Proteomes" id="UP000032266">
    <property type="component" value="Chromosome"/>
</dbReference>
<protein>
    <submittedName>
        <fullName evidence="5">Diaminopimelate decarboxylase</fullName>
        <ecNumber evidence="5">4.1.1.20</ecNumber>
    </submittedName>
</protein>
<dbReference type="KEGG" id="gsn:YC6258_01802"/>
<dbReference type="RefSeq" id="WP_044616510.1">
    <property type="nucleotide sequence ID" value="NZ_CP007142.1"/>
</dbReference>
<dbReference type="PANTHER" id="PTHR43727:SF2">
    <property type="entry name" value="GROUP IV DECARBOXYLASE"/>
    <property type="match status" value="1"/>
</dbReference>
<dbReference type="InterPro" id="IPR000183">
    <property type="entry name" value="Orn/DAP/Arg_de-COase"/>
</dbReference>
<dbReference type="AlphaFoldDB" id="A0A0C5VHW4"/>
<dbReference type="PRINTS" id="PR01179">
    <property type="entry name" value="ODADCRBXLASE"/>
</dbReference>
<dbReference type="SUPFAM" id="SSF51419">
    <property type="entry name" value="PLP-binding barrel"/>
    <property type="match status" value="1"/>
</dbReference>
<accession>A0A0C5VHW4</accession>
<evidence type="ECO:0000256" key="1">
    <source>
        <dbReference type="ARBA" id="ARBA00001933"/>
    </source>
</evidence>
<feature type="domain" description="Orn/DAP/Arg decarboxylase 2 N-terminal" evidence="4">
    <location>
        <begin position="31"/>
        <end position="276"/>
    </location>
</feature>
<dbReference type="EC" id="4.1.1.20" evidence="5"/>
<sequence>MNFEGYPLEPVREAGKHFETPFYLYNLDILETNIETLRQATQGFKLRYAVKTNPNPMILNWMKNRVDSVDVSSSGEIILARKQGWQGCDIEFTGPAKTAKDLQLALREQIHSIVIEDLSEAELLNDIARQQGVTARILIRIAPALAEENFGVRLAGRPTQFGVDEDKLPQTLSALQQLTHLHLAGFHIYSGSQCLNDESLANHFANMWAIFQQAMQLWSQPIEELVFGAGMGIPYHDSDNSLKLTHLPAIAQQIREDIASRNLSIECFIEVGRFLIGTAGLFVTRVVRVKESKNTLIAICDGGMNHNLGACGHLGGISHRHYSMINLTGSDKSVEKYRIVGPLCTAIDTLAHRIEMPKISTGDLLAIGCAGSYGPTASPLFFISHALPTEILYTQKEQTNDGFIQADWLTLPQL</sequence>
<feature type="modified residue" description="N6-(pyridoxal phosphate)lysine" evidence="3">
    <location>
        <position position="51"/>
    </location>
</feature>
<dbReference type="HOGENOM" id="CLU_026444_0_3_6"/>
<proteinExistence type="predicted"/>
<dbReference type="Gene3D" id="3.20.20.10">
    <property type="entry name" value="Alanine racemase"/>
    <property type="match status" value="1"/>
</dbReference>
<evidence type="ECO:0000256" key="2">
    <source>
        <dbReference type="ARBA" id="ARBA00022898"/>
    </source>
</evidence>
<dbReference type="GO" id="GO:0008836">
    <property type="term" value="F:diaminopimelate decarboxylase activity"/>
    <property type="evidence" value="ECO:0007669"/>
    <property type="project" value="UniProtKB-EC"/>
</dbReference>
<dbReference type="InterPro" id="IPR029066">
    <property type="entry name" value="PLP-binding_barrel"/>
</dbReference>